<dbReference type="AlphaFoldDB" id="A0A6B0UY44"/>
<evidence type="ECO:0000256" key="1">
    <source>
        <dbReference type="SAM" id="MobiDB-lite"/>
    </source>
</evidence>
<feature type="region of interest" description="Disordered" evidence="1">
    <location>
        <begin position="137"/>
        <end position="166"/>
    </location>
</feature>
<accession>A0A6B0UY44</accession>
<sequence>MVGTADVVAVGQPGRILLVLVLEGAQPLHAVVGRVVVVAQAGDVLLRGSAVHDVTTFELSHPASAVQDQTVAVLFGFCAATEAALDGIEQDLQLLASLLAEAVSTPGSGVVRSPEPLVRRSHLLPYRLDVAVARRPGWRGGDEQGNPEKVLHIPTPTSSLWPKHSS</sequence>
<proteinExistence type="predicted"/>
<dbReference type="EMBL" id="GIFC01012509">
    <property type="protein sequence ID" value="MXU94592.1"/>
    <property type="molecule type" value="Transcribed_RNA"/>
</dbReference>
<organism evidence="2">
    <name type="scientific">Ixodes ricinus</name>
    <name type="common">Common tick</name>
    <name type="synonym">Acarus ricinus</name>
    <dbReference type="NCBI Taxonomy" id="34613"/>
    <lineage>
        <taxon>Eukaryota</taxon>
        <taxon>Metazoa</taxon>
        <taxon>Ecdysozoa</taxon>
        <taxon>Arthropoda</taxon>
        <taxon>Chelicerata</taxon>
        <taxon>Arachnida</taxon>
        <taxon>Acari</taxon>
        <taxon>Parasitiformes</taxon>
        <taxon>Ixodida</taxon>
        <taxon>Ixodoidea</taxon>
        <taxon>Ixodidae</taxon>
        <taxon>Ixodinae</taxon>
        <taxon>Ixodes</taxon>
    </lineage>
</organism>
<protein>
    <submittedName>
        <fullName evidence="2">Uncharacterized protein</fullName>
    </submittedName>
</protein>
<reference evidence="2" key="1">
    <citation type="submission" date="2019-12" db="EMBL/GenBank/DDBJ databases">
        <title>An insight into the sialome of adult female Ixodes ricinus ticks feeding for 6 days.</title>
        <authorList>
            <person name="Perner J."/>
            <person name="Ribeiro J.M.C."/>
        </authorList>
    </citation>
    <scope>NUCLEOTIDE SEQUENCE</scope>
    <source>
        <strain evidence="2">Semi-engorged</strain>
        <tissue evidence="2">Salivary glands</tissue>
    </source>
</reference>
<name>A0A6B0UY44_IXORI</name>
<evidence type="ECO:0000313" key="2">
    <source>
        <dbReference type="EMBL" id="MXU94592.1"/>
    </source>
</evidence>